<feature type="transmembrane region" description="Helical" evidence="1">
    <location>
        <begin position="115"/>
        <end position="134"/>
    </location>
</feature>
<organism evidence="2 3">
    <name type="scientific">Aspergillus carbonarius (strain ITEM 5010)</name>
    <dbReference type="NCBI Taxonomy" id="602072"/>
    <lineage>
        <taxon>Eukaryota</taxon>
        <taxon>Fungi</taxon>
        <taxon>Dikarya</taxon>
        <taxon>Ascomycota</taxon>
        <taxon>Pezizomycotina</taxon>
        <taxon>Eurotiomycetes</taxon>
        <taxon>Eurotiomycetidae</taxon>
        <taxon>Eurotiales</taxon>
        <taxon>Aspergillaceae</taxon>
        <taxon>Aspergillus</taxon>
        <taxon>Aspergillus subgen. Circumdati</taxon>
    </lineage>
</organism>
<name>A0A1R3RJ71_ASPC5</name>
<evidence type="ECO:0000313" key="3">
    <source>
        <dbReference type="Proteomes" id="UP000188318"/>
    </source>
</evidence>
<feature type="transmembrane region" description="Helical" evidence="1">
    <location>
        <begin position="305"/>
        <end position="327"/>
    </location>
</feature>
<dbReference type="Proteomes" id="UP000188318">
    <property type="component" value="Unassembled WGS sequence"/>
</dbReference>
<keyword evidence="1" id="KW-0472">Membrane</keyword>
<reference evidence="3" key="1">
    <citation type="journal article" date="2017" name="Genome Biol.">
        <title>Comparative genomics reveals high biological diversity and specific adaptations in the industrially and medically important fungal genus Aspergillus.</title>
        <authorList>
            <person name="de Vries R.P."/>
            <person name="Riley R."/>
            <person name="Wiebenga A."/>
            <person name="Aguilar-Osorio G."/>
            <person name="Amillis S."/>
            <person name="Uchima C.A."/>
            <person name="Anderluh G."/>
            <person name="Asadollahi M."/>
            <person name="Askin M."/>
            <person name="Barry K."/>
            <person name="Battaglia E."/>
            <person name="Bayram O."/>
            <person name="Benocci T."/>
            <person name="Braus-Stromeyer S.A."/>
            <person name="Caldana C."/>
            <person name="Canovas D."/>
            <person name="Cerqueira G.C."/>
            <person name="Chen F."/>
            <person name="Chen W."/>
            <person name="Choi C."/>
            <person name="Clum A."/>
            <person name="Dos Santos R.A."/>
            <person name="Damasio A.R."/>
            <person name="Diallinas G."/>
            <person name="Emri T."/>
            <person name="Fekete E."/>
            <person name="Flipphi M."/>
            <person name="Freyberg S."/>
            <person name="Gallo A."/>
            <person name="Gournas C."/>
            <person name="Habgood R."/>
            <person name="Hainaut M."/>
            <person name="Harispe M.L."/>
            <person name="Henrissat B."/>
            <person name="Hilden K.S."/>
            <person name="Hope R."/>
            <person name="Hossain A."/>
            <person name="Karabika E."/>
            <person name="Karaffa L."/>
            <person name="Karanyi Z."/>
            <person name="Krasevec N."/>
            <person name="Kuo A."/>
            <person name="Kusch H."/>
            <person name="LaButti K."/>
            <person name="Lagendijk E.L."/>
            <person name="Lapidus A."/>
            <person name="Levasseur A."/>
            <person name="Lindquist E."/>
            <person name="Lipzen A."/>
            <person name="Logrieco A.F."/>
            <person name="MacCabe A."/>
            <person name="Maekelae M.R."/>
            <person name="Malavazi I."/>
            <person name="Melin P."/>
            <person name="Meyer V."/>
            <person name="Mielnichuk N."/>
            <person name="Miskei M."/>
            <person name="Molnar A.P."/>
            <person name="Mule G."/>
            <person name="Ngan C.Y."/>
            <person name="Orejas M."/>
            <person name="Orosz E."/>
            <person name="Ouedraogo J.P."/>
            <person name="Overkamp K.M."/>
            <person name="Park H.-S."/>
            <person name="Perrone G."/>
            <person name="Piumi F."/>
            <person name="Punt P.J."/>
            <person name="Ram A.F."/>
            <person name="Ramon A."/>
            <person name="Rauscher S."/>
            <person name="Record E."/>
            <person name="Riano-Pachon D.M."/>
            <person name="Robert V."/>
            <person name="Roehrig J."/>
            <person name="Ruller R."/>
            <person name="Salamov A."/>
            <person name="Salih N.S."/>
            <person name="Samson R.A."/>
            <person name="Sandor E."/>
            <person name="Sanguinetti M."/>
            <person name="Schuetze T."/>
            <person name="Sepcic K."/>
            <person name="Shelest E."/>
            <person name="Sherlock G."/>
            <person name="Sophianopoulou V."/>
            <person name="Squina F.M."/>
            <person name="Sun H."/>
            <person name="Susca A."/>
            <person name="Todd R.B."/>
            <person name="Tsang A."/>
            <person name="Unkles S.E."/>
            <person name="van de Wiele N."/>
            <person name="van Rossen-Uffink D."/>
            <person name="Oliveira J.V."/>
            <person name="Vesth T.C."/>
            <person name="Visser J."/>
            <person name="Yu J.-H."/>
            <person name="Zhou M."/>
            <person name="Andersen M.R."/>
            <person name="Archer D.B."/>
            <person name="Baker S.E."/>
            <person name="Benoit I."/>
            <person name="Brakhage A.A."/>
            <person name="Braus G.H."/>
            <person name="Fischer R."/>
            <person name="Frisvad J.C."/>
            <person name="Goldman G.H."/>
            <person name="Houbraken J."/>
            <person name="Oakley B."/>
            <person name="Pocsi I."/>
            <person name="Scazzocchio C."/>
            <person name="Seiboth B."/>
            <person name="vanKuyk P.A."/>
            <person name="Wortman J."/>
            <person name="Dyer P.S."/>
            <person name="Grigoriev I.V."/>
        </authorList>
    </citation>
    <scope>NUCLEOTIDE SEQUENCE [LARGE SCALE GENOMIC DNA]</scope>
    <source>
        <strain evidence="3">ITEM 5010</strain>
    </source>
</reference>
<gene>
    <name evidence="2" type="ORF">ASPCADRAFT_170546</name>
</gene>
<feature type="transmembrane region" description="Helical" evidence="1">
    <location>
        <begin position="54"/>
        <end position="78"/>
    </location>
</feature>
<keyword evidence="3" id="KW-1185">Reference proteome</keyword>
<protein>
    <submittedName>
        <fullName evidence="2">Uncharacterized protein</fullName>
    </submittedName>
</protein>
<dbReference type="EMBL" id="KV907501">
    <property type="protein sequence ID" value="OOF94532.1"/>
    <property type="molecule type" value="Genomic_DNA"/>
</dbReference>
<keyword evidence="1" id="KW-0812">Transmembrane</keyword>
<dbReference type="STRING" id="602072.A0A1R3RJ71"/>
<sequence>MASLLISIKNWFQYQRVGGNKNLAQISSPAAVDHSSNVDCESLEFDRALTTRSLAVTGLLVSWVIGILCVVFGSGHVLRPTLSMASKNWNETGFSEDMHFHNWPQLNISSTAGELLPLLINTIVTLLMEAMGLIHSTTLRWALHDRLTFHSNLRIFTTSDQHGCLGKASNTLHAVFLIMAYAGASLMLATPPAENFCKTVVGLGDEQLNGCGDIVVLATPSLCCLGVGLLGQAALTTWQFFAIPIPTWSSNPLDTAWASVSGGSRVRVPGRCMMSVYDAELPTEPRQPQSRQRSLWKSHREARFVMSYIWLVTWIFLLIFIIIQVVLVEKDRLFSSPDSVGCNGCNAYLGSNWNLLRDSGNTSMSAAIIAEYYPDLYGGLWILFAILQGTLTLVLHCAELVISASRDEDTWRQCYTQHVGKNARPNALIRAATSWTAVLLFLFKVVLHWLFGNAISYAYNWGIFIRPPPLLYLTIGSFLLSSFVSFICFRRPRGEQPSTFGHVQTLVNLVDVWHLQLFWGDKGVPGSDGVRHAGTASKPLERVIMNEFYA</sequence>
<evidence type="ECO:0000256" key="1">
    <source>
        <dbReference type="SAM" id="Phobius"/>
    </source>
</evidence>
<evidence type="ECO:0000313" key="2">
    <source>
        <dbReference type="EMBL" id="OOF94532.1"/>
    </source>
</evidence>
<keyword evidence="1" id="KW-1133">Transmembrane helix</keyword>
<dbReference type="AlphaFoldDB" id="A0A1R3RJ71"/>
<dbReference type="VEuPathDB" id="FungiDB:ASPCADRAFT_170546"/>
<feature type="transmembrane region" description="Helical" evidence="1">
    <location>
        <begin position="470"/>
        <end position="489"/>
    </location>
</feature>
<proteinExistence type="predicted"/>
<dbReference type="OrthoDB" id="2688021at2759"/>
<dbReference type="OMA" id="GRCMMSV"/>
<feature type="transmembrane region" description="Helical" evidence="1">
    <location>
        <begin position="380"/>
        <end position="402"/>
    </location>
</feature>
<feature type="transmembrane region" description="Helical" evidence="1">
    <location>
        <begin position="427"/>
        <end position="450"/>
    </location>
</feature>
<accession>A0A1R3RJ71</accession>